<gene>
    <name evidence="2" type="ORF">PU560_00940</name>
</gene>
<proteinExistence type="predicted"/>
<comment type="caution">
    <text evidence="2">The sequence shown here is derived from an EMBL/GenBank/DDBJ whole genome shotgun (WGS) entry which is preliminary data.</text>
</comment>
<name>A0ABT5TSK2_9MICO</name>
<accession>A0ABT5TSK2</accession>
<protein>
    <submittedName>
        <fullName evidence="2">Alkaline phosphatase family protein</fullName>
    </submittedName>
</protein>
<sequence length="103" mass="11228">MPSPLLLGPMLRHVDETSAAVWVETAVDAVVTVRLTGSDAGPHVWRARTFTVHGHHYALVEVTGLRPGEQTPYEVLIDDEVCWPEPDSPFPPSTITTPTKDSA</sequence>
<evidence type="ECO:0000313" key="3">
    <source>
        <dbReference type="Proteomes" id="UP001165561"/>
    </source>
</evidence>
<dbReference type="PANTHER" id="PTHR37031">
    <property type="entry name" value="METALLOPHOSPHATASE BINDING DOMAIN PROTEIN"/>
    <property type="match status" value="1"/>
</dbReference>
<reference evidence="2" key="1">
    <citation type="submission" date="2023-02" db="EMBL/GenBank/DDBJ databases">
        <title>Georgenia sp.10Sc9-8, isolated from a soil sample collected from the Taklamakan desert.</title>
        <authorList>
            <person name="Liu S."/>
        </authorList>
    </citation>
    <scope>NUCLEOTIDE SEQUENCE</scope>
    <source>
        <strain evidence="2">10Sc9-8</strain>
    </source>
</reference>
<evidence type="ECO:0000259" key="1">
    <source>
        <dbReference type="Pfam" id="PF25077"/>
    </source>
</evidence>
<dbReference type="Pfam" id="PF25077">
    <property type="entry name" value="DUF7800"/>
    <property type="match status" value="1"/>
</dbReference>
<evidence type="ECO:0000313" key="2">
    <source>
        <dbReference type="EMBL" id="MDD9205027.1"/>
    </source>
</evidence>
<feature type="domain" description="DUF7800" evidence="1">
    <location>
        <begin position="4"/>
        <end position="95"/>
    </location>
</feature>
<feature type="non-terminal residue" evidence="2">
    <location>
        <position position="103"/>
    </location>
</feature>
<dbReference type="InterPro" id="IPR056702">
    <property type="entry name" value="DUF7800"/>
</dbReference>
<dbReference type="Proteomes" id="UP001165561">
    <property type="component" value="Unassembled WGS sequence"/>
</dbReference>
<organism evidence="2 3">
    <name type="scientific">Georgenia halotolerans</name>
    <dbReference type="NCBI Taxonomy" id="3028317"/>
    <lineage>
        <taxon>Bacteria</taxon>
        <taxon>Bacillati</taxon>
        <taxon>Actinomycetota</taxon>
        <taxon>Actinomycetes</taxon>
        <taxon>Micrococcales</taxon>
        <taxon>Bogoriellaceae</taxon>
        <taxon>Georgenia</taxon>
    </lineage>
</organism>
<dbReference type="PANTHER" id="PTHR37031:SF2">
    <property type="entry name" value="PHOD-LIKE PHOSPHATASE METALLOPHOSPHATASE DOMAIN-CONTAINING PROTEIN"/>
    <property type="match status" value="1"/>
</dbReference>
<keyword evidence="3" id="KW-1185">Reference proteome</keyword>
<dbReference type="EMBL" id="JARACI010000198">
    <property type="protein sequence ID" value="MDD9205027.1"/>
    <property type="molecule type" value="Genomic_DNA"/>
</dbReference>